<sequence length="65" mass="7496">ACYTDSRYSHKDTYYQALDFTQSTAMNGLTFQLQSGIHKRALTIDSPEISLRDLRAEAYKFIQDT</sequence>
<feature type="domain" description="Serine/threonine-protein kinase D1-3-like ubiquitin-like" evidence="1">
    <location>
        <begin position="29"/>
        <end position="64"/>
    </location>
</feature>
<reference evidence="2 3" key="1">
    <citation type="submission" date="2015-09" db="EMBL/GenBank/DDBJ databases">
        <title>Draft genome of the parasitic nematode Teladorsagia circumcincta isolate WARC Sus (inbred).</title>
        <authorList>
            <person name="Mitreva M."/>
        </authorList>
    </citation>
    <scope>NUCLEOTIDE SEQUENCE [LARGE SCALE GENOMIC DNA]</scope>
    <source>
        <strain evidence="2 3">S</strain>
    </source>
</reference>
<dbReference type="Pfam" id="PF25525">
    <property type="entry name" value="Ubiquitin_PRKD1_N"/>
    <property type="match status" value="1"/>
</dbReference>
<dbReference type="Proteomes" id="UP000230423">
    <property type="component" value="Unassembled WGS sequence"/>
</dbReference>
<accession>A0A2G9TZU8</accession>
<proteinExistence type="predicted"/>
<dbReference type="OrthoDB" id="74314at2759"/>
<feature type="non-terminal residue" evidence="2">
    <location>
        <position position="1"/>
    </location>
</feature>
<protein>
    <recommendedName>
        <fullName evidence="1">Serine/threonine-protein kinase D1-3-like ubiquitin-like domain-containing protein</fullName>
    </recommendedName>
</protein>
<keyword evidence="3" id="KW-1185">Reference proteome</keyword>
<evidence type="ECO:0000259" key="1">
    <source>
        <dbReference type="Pfam" id="PF25525"/>
    </source>
</evidence>
<feature type="non-terminal residue" evidence="2">
    <location>
        <position position="65"/>
    </location>
</feature>
<dbReference type="InterPro" id="IPR057764">
    <property type="entry name" value="Ubiquitin_PRKD1-3_N"/>
</dbReference>
<organism evidence="2 3">
    <name type="scientific">Teladorsagia circumcincta</name>
    <name type="common">Brown stomach worm</name>
    <name type="synonym">Ostertagia circumcincta</name>
    <dbReference type="NCBI Taxonomy" id="45464"/>
    <lineage>
        <taxon>Eukaryota</taxon>
        <taxon>Metazoa</taxon>
        <taxon>Ecdysozoa</taxon>
        <taxon>Nematoda</taxon>
        <taxon>Chromadorea</taxon>
        <taxon>Rhabditida</taxon>
        <taxon>Rhabditina</taxon>
        <taxon>Rhabditomorpha</taxon>
        <taxon>Strongyloidea</taxon>
        <taxon>Trichostrongylidae</taxon>
        <taxon>Teladorsagia</taxon>
    </lineage>
</organism>
<evidence type="ECO:0000313" key="3">
    <source>
        <dbReference type="Proteomes" id="UP000230423"/>
    </source>
</evidence>
<evidence type="ECO:0000313" key="2">
    <source>
        <dbReference type="EMBL" id="PIO63551.1"/>
    </source>
</evidence>
<gene>
    <name evidence="2" type="ORF">TELCIR_14845</name>
</gene>
<dbReference type="EMBL" id="KZ350773">
    <property type="protein sequence ID" value="PIO63551.1"/>
    <property type="molecule type" value="Genomic_DNA"/>
</dbReference>
<dbReference type="AlphaFoldDB" id="A0A2G9TZU8"/>
<name>A0A2G9TZU8_TELCI</name>